<name>A0A8J2IGX9_9PLEO</name>
<feature type="transmembrane region" description="Helical" evidence="1">
    <location>
        <begin position="204"/>
        <end position="224"/>
    </location>
</feature>
<protein>
    <submittedName>
        <fullName evidence="2">Uncharacterized protein</fullName>
    </submittedName>
</protein>
<keyword evidence="1" id="KW-1133">Transmembrane helix</keyword>
<keyword evidence="1" id="KW-0472">Membrane</keyword>
<organism evidence="2 3">
    <name type="scientific">Alternaria atra</name>
    <dbReference type="NCBI Taxonomy" id="119953"/>
    <lineage>
        <taxon>Eukaryota</taxon>
        <taxon>Fungi</taxon>
        <taxon>Dikarya</taxon>
        <taxon>Ascomycota</taxon>
        <taxon>Pezizomycotina</taxon>
        <taxon>Dothideomycetes</taxon>
        <taxon>Pleosporomycetidae</taxon>
        <taxon>Pleosporales</taxon>
        <taxon>Pleosporineae</taxon>
        <taxon>Pleosporaceae</taxon>
        <taxon>Alternaria</taxon>
        <taxon>Alternaria sect. Ulocladioides</taxon>
    </lineage>
</organism>
<evidence type="ECO:0000313" key="3">
    <source>
        <dbReference type="Proteomes" id="UP000676310"/>
    </source>
</evidence>
<dbReference type="InterPro" id="IPR036291">
    <property type="entry name" value="NAD(P)-bd_dom_sf"/>
</dbReference>
<dbReference type="SUPFAM" id="SSF51735">
    <property type="entry name" value="NAD(P)-binding Rossmann-fold domains"/>
    <property type="match status" value="1"/>
</dbReference>
<dbReference type="EMBL" id="CAJRGZ010000038">
    <property type="protein sequence ID" value="CAG5190142.1"/>
    <property type="molecule type" value="Genomic_DNA"/>
</dbReference>
<evidence type="ECO:0000313" key="2">
    <source>
        <dbReference type="EMBL" id="CAG5190142.1"/>
    </source>
</evidence>
<accession>A0A8J2IGX9</accession>
<comment type="caution">
    <text evidence="2">The sequence shown here is derived from an EMBL/GenBank/DDBJ whole genome shotgun (WGS) entry which is preliminary data.</text>
</comment>
<keyword evidence="3" id="KW-1185">Reference proteome</keyword>
<evidence type="ECO:0000256" key="1">
    <source>
        <dbReference type="SAM" id="Phobius"/>
    </source>
</evidence>
<dbReference type="Proteomes" id="UP000676310">
    <property type="component" value="Unassembled WGS sequence"/>
</dbReference>
<dbReference type="OrthoDB" id="3691738at2759"/>
<sequence length="230" mass="26294">MHYVYPHSNFGYLVQLVDWLFGTVGTLRGRRVAMTGSQGALGQALVRQLSLQSVRSIRPLRYDIEWSRGDYPRLKSSLIDTDILILACGFKNNSGANESNCVSARTMKELLDRCQLNAGLQSLPEVWYVGSEAEIHGSWSQASQSYTESKRSFVPFARSYYDRETFLYRHIVPSAFASSMGPGLVYTRWCSGVALWWIRRGARYVLVTYTGLAYVNFFRFFFWVKPRGAF</sequence>
<gene>
    <name evidence="2" type="ORF">ALTATR162_LOCUS12148</name>
</gene>
<dbReference type="AlphaFoldDB" id="A0A8J2IGX9"/>
<keyword evidence="1" id="KW-0812">Transmembrane</keyword>
<dbReference type="RefSeq" id="XP_043175729.1">
    <property type="nucleotide sequence ID" value="XM_043319794.1"/>
</dbReference>
<proteinExistence type="predicted"/>
<dbReference type="GeneID" id="67012499"/>
<reference evidence="2" key="1">
    <citation type="submission" date="2021-05" db="EMBL/GenBank/DDBJ databases">
        <authorList>
            <person name="Stam R."/>
        </authorList>
    </citation>
    <scope>NUCLEOTIDE SEQUENCE</scope>
    <source>
        <strain evidence="2">CS162</strain>
    </source>
</reference>